<dbReference type="CDD" id="cd03801">
    <property type="entry name" value="GT4_PimA-like"/>
    <property type="match status" value="1"/>
</dbReference>
<dbReference type="PANTHER" id="PTHR12526">
    <property type="entry name" value="GLYCOSYLTRANSFERASE"/>
    <property type="match status" value="1"/>
</dbReference>
<dbReference type="SUPFAM" id="SSF53756">
    <property type="entry name" value="UDP-Glycosyltransferase/glycogen phosphorylase"/>
    <property type="match status" value="1"/>
</dbReference>
<reference evidence="1 2" key="1">
    <citation type="submission" date="2016-11" db="EMBL/GenBank/DDBJ databases">
        <title>Mixed transmission modes and dynamic genome evolution in an obligate animal-bacterial symbiosis.</title>
        <authorList>
            <person name="Russell S.L."/>
            <person name="Corbett-Detig R.B."/>
            <person name="Cavanaugh C.M."/>
        </authorList>
    </citation>
    <scope>NUCLEOTIDE SEQUENCE [LARGE SCALE GENOMIC DNA]</scope>
    <source>
        <strain evidence="1">Sveles-Q1</strain>
    </source>
</reference>
<dbReference type="Gene3D" id="3.40.50.2000">
    <property type="entry name" value="Glycogen Phosphorylase B"/>
    <property type="match status" value="2"/>
</dbReference>
<keyword evidence="2" id="KW-1185">Reference proteome</keyword>
<evidence type="ECO:0000313" key="2">
    <source>
        <dbReference type="Proteomes" id="UP000191110"/>
    </source>
</evidence>
<dbReference type="Proteomes" id="UP000191110">
    <property type="component" value="Unassembled WGS sequence"/>
</dbReference>
<sequence length="1442" mass="162994">MMKEEFELSAGAEVLVVIPVSDSVPRLLTTTLGSLTGQSLDAGDYQILIVENGPQSSEMQGLLSSISDDENYKGYAIDQLSLHEPLGALQAKRIGAESRVSKLLLFLDPGDQIESTYLEKSVLALNNCEGAGWVAPVKQELLPLMRLVQPKSFSSFRALSKPVLSPGHLYRSQQWLKASRKIPSAVGGVEVFDEWYVQIRLMAKGLWGFALRDVVYIGERDTKILSMLDTKRYMASIYLTIRKNMGLLLLVSRARSAFKREWRKGWGYKSKLNPGWIVDKIQAAAIRRFGFGDVSASLGGRGVVLAMLFPERFITRMLTTHTNISLAEIHCEFYTKPNLDWSPTVDRPAGSNSVLFAQSNWTIGGAERVLLTWMKAARPHVAGRIIDVCGRETRHGSGDGREEGNVYYEQDVRDEFAGLCDVQFSLEGMGETPLQRMRICWDLICRERPALIFISGNAYLYALLPLIRKWFPEIVVVDILHNEWYNHRDWFNISSEYSRYIDQRVTISEYWRSVLVDKYGESRDRASVFLNSIDLQRFDPDRYSDSTFLLEDSESDRKVIAFIGRLHEQKRPGVFFELAKQFATVEGYRFVVVGDGPEMSALQERYSALSNLICLGPSDDIPRILASVDLVVFSSQFEGYPLTSLEASAMKVPFIAPDIVGFREQVEDGDGGLLYRASADDSRDAEHIKQLIEQRWDELMAMGERGRAYVEASHSSSLLEPKYGEFLAELMREAAAGRWRESASSGRKKLYLHIGMPKTGSTSIQYFMDVNRSRLMRQGILYPSHHMFGHAHHPFAWVCMKDGTKLSRQATENIEKNYKSLSGLESDLRVLLEKAQASNSDSVVVSGEAFIRSDPNKVKALFSGFDVTVIVFLRRQDLYMESSYNQNKKMRPSQVELDVLLSRTNSVLDYATLLDGWSACFGEENIVVTPFERSSFGDGLERYLLSLLGVEWSRSYKTELKNPGLNRDCLAFVSEHFLPEEVGARERGRVIEMLAQYSSEHSDGKSLKYNLPPSKRLEIIEKYSAINREVAQRYLGREDGRLFLDPLPSLEDEWQPYSGLSDERRDDIVRYLTDRGVRVESRSEGAPATTERAAGNGKTLYLHIGLHKTGTSYLQSFLAANAELLLDAGLLVPGFDGCSAHHLFASVCFDGNDEAKRFPLQLRGQFSERSEWLAAMEAERDSLLESGADKIVMSSERFSNNDPERLSTFFAGFDVKIVVFLRRQDRLLEARVNQLKKVGRLTDERMARLFERADRNYYRILSKWSRVFGKDNVIVQPYERSLFGDGLESRFLDLIGVEWSDGFEPVESINRSLSRDCLAFLEKHSRQVVPTQALRRILEEYTGAHPDEVAIRDHFSPSDHLAILNGCRESNAMVAKEYLGRDDGVLFSELDPNPAAPWTQYSGLSGEAEMRLISYIREAGYELPDDLGDGGVEGRLVESSHG</sequence>
<dbReference type="Gene3D" id="3.40.50.300">
    <property type="entry name" value="P-loop containing nucleotide triphosphate hydrolases"/>
    <property type="match status" value="2"/>
</dbReference>
<proteinExistence type="predicted"/>
<comment type="caution">
    <text evidence="1">The sequence shown here is derived from an EMBL/GenBank/DDBJ whole genome shotgun (WGS) entry which is preliminary data.</text>
</comment>
<dbReference type="RefSeq" id="WP_078483192.1">
    <property type="nucleotide sequence ID" value="NZ_MPRL01000016.1"/>
</dbReference>
<dbReference type="Pfam" id="PF13692">
    <property type="entry name" value="Glyco_trans_1_4"/>
    <property type="match status" value="1"/>
</dbReference>
<dbReference type="SUPFAM" id="SSF52540">
    <property type="entry name" value="P-loop containing nucleoside triphosphate hydrolases"/>
    <property type="match status" value="2"/>
</dbReference>
<name>A0A1T2L714_9GAMM</name>
<dbReference type="InterPro" id="IPR029044">
    <property type="entry name" value="Nucleotide-diphossugar_trans"/>
</dbReference>
<accession>A0A1T2L714</accession>
<dbReference type="EMBL" id="MPRL01000016">
    <property type="protein sequence ID" value="OOZ40895.1"/>
    <property type="molecule type" value="Genomic_DNA"/>
</dbReference>
<gene>
    <name evidence="1" type="ORF">BOW53_06050</name>
</gene>
<protein>
    <submittedName>
        <fullName evidence="1">Uncharacterized protein</fullName>
    </submittedName>
</protein>
<evidence type="ECO:0000313" key="1">
    <source>
        <dbReference type="EMBL" id="OOZ40895.1"/>
    </source>
</evidence>
<dbReference type="SUPFAM" id="SSF53448">
    <property type="entry name" value="Nucleotide-diphospho-sugar transferases"/>
    <property type="match status" value="1"/>
</dbReference>
<organism evidence="1 2">
    <name type="scientific">Solemya pervernicosa gill symbiont</name>
    <dbReference type="NCBI Taxonomy" id="642797"/>
    <lineage>
        <taxon>Bacteria</taxon>
        <taxon>Pseudomonadati</taxon>
        <taxon>Pseudomonadota</taxon>
        <taxon>Gammaproteobacteria</taxon>
        <taxon>sulfur-oxidizing symbionts</taxon>
    </lineage>
</organism>
<dbReference type="InterPro" id="IPR027417">
    <property type="entry name" value="P-loop_NTPase"/>
</dbReference>
<dbReference type="OrthoDB" id="547265at2"/>